<feature type="compositionally biased region" description="Low complexity" evidence="1">
    <location>
        <begin position="1095"/>
        <end position="1112"/>
    </location>
</feature>
<feature type="transmembrane region" description="Helical" evidence="2">
    <location>
        <begin position="686"/>
        <end position="708"/>
    </location>
</feature>
<feature type="compositionally biased region" description="Acidic residues" evidence="1">
    <location>
        <begin position="1139"/>
        <end position="1148"/>
    </location>
</feature>
<feature type="transmembrane region" description="Helical" evidence="2">
    <location>
        <begin position="657"/>
        <end position="680"/>
    </location>
</feature>
<feature type="compositionally biased region" description="Basic residues" evidence="1">
    <location>
        <begin position="1045"/>
        <end position="1054"/>
    </location>
</feature>
<feature type="transmembrane region" description="Helical" evidence="2">
    <location>
        <begin position="324"/>
        <end position="345"/>
    </location>
</feature>
<dbReference type="Proteomes" id="UP001165122">
    <property type="component" value="Unassembled WGS sequence"/>
</dbReference>
<feature type="transmembrane region" description="Helical" evidence="2">
    <location>
        <begin position="262"/>
        <end position="284"/>
    </location>
</feature>
<sequence length="1164" mass="130510">MSQCLLLGVGDLIQHFKSKDSPTPEEENGDVNVETEFALSASFYLLLGSVFVPILALRLSKGNQNLGDETKISESVVRKTLYAHYPEAVAASALCISYLIAESTGCLFREGNYYVCSDVIASNSAFSILFVIEVIHKGFVEPFRVSSNVSSGIGIMTLNIDFWKQLQVISGFFASSFCLFLYASADEVDDLGSWFNEEKSNFFRSSSFRYNLTGIAMTLVFIHLLTLPIGGRGEGDRSWFALWAKGKLGTKNPLEFAPSIRFFLIIFSAATFCSLVPFLATLWQGKKQKVATFAGLVDSFWFLLFSSVSIYTMSRPRGSRRKAAFMYTLLPTFCFLWSLGLIGWYFHPDFNNDTNNTNVEPLRKAGLVLLILFSTLVFFPVHELAAKHLIEYLTDVGIQNHMVMTFNLALSIFGPCIFLVTESGTCVMTKSLASCEAFTKTSTVVETHLLLALVFVQTFGFLFKKRTIGDIAHLENVKLHELFLWGSFTVNTILTVLVFGMRPRDPDDYNLENNPVLELSPDPTATFANVAHYFIVFIWIGVLWLESLYLRAINKKNLQLRFPSMSTHTFSLGVDGEREEWDTFGDDEEEGRSKSDSSRSITSSLSRASMASTNSIKNINPPQKSPRSYVKRQQKTTRRMLRNNKSEEPVIARAHQFFLLTLAIIKPTLSLVSIFCRGLGINVTATVLSILVNDFFEICGVSAILYMFCDLSEGKKYKRMAVAISIPGGQVLELIARHQTLSRTFFTDQISIRIVVYATLTAYVSSRCYKTMLNVIEDVQPKKLKKLIANIVFGSMFTYLPPLMYIAMEHVSCVWRLWGVEPLLFERHDMWDTRVICVSSYGGCKSLLFHIGMTGMFSLNFSPKWEDMHRGYFLSLKKIITLRMKVPEAVVFVAYVLATFNALLVYGTRDRGWGDTNLIEMAVNITRAGELPAVLGPDFPIQELIDSGECLRREKCGGGTGMDFEDNAYSYTVYFTYAEYLIWVFIFSFQYWIGDRSARLAKESEKEKTQSKLQVCPAFALDHELGEGEGGKEDEEGKISPKANPKGKRKKRLTAKYDPPKNVELTSKEKRLEVGDSKSIWDGGTKGVHRSSSGANSSFSVLSPLSSRASLAERTSQQERGTVFGKKQGLEGGDLDHVVEEDEGEEDQSNFMDNTGFTLGPGIV</sequence>
<feature type="region of interest" description="Disordered" evidence="1">
    <location>
        <begin position="1026"/>
        <end position="1164"/>
    </location>
</feature>
<feature type="transmembrane region" description="Helical" evidence="2">
    <location>
        <begin position="365"/>
        <end position="381"/>
    </location>
</feature>
<protein>
    <submittedName>
        <fullName evidence="3">Uncharacterized protein</fullName>
    </submittedName>
</protein>
<feature type="transmembrane region" description="Helical" evidence="2">
    <location>
        <begin position="402"/>
        <end position="421"/>
    </location>
</feature>
<dbReference type="EMBL" id="BRXW01000422">
    <property type="protein sequence ID" value="GMH53089.1"/>
    <property type="molecule type" value="Genomic_DNA"/>
</dbReference>
<feature type="transmembrane region" description="Helical" evidence="2">
    <location>
        <begin position="482"/>
        <end position="501"/>
    </location>
</feature>
<feature type="transmembrane region" description="Helical" evidence="2">
    <location>
        <begin position="530"/>
        <end position="550"/>
    </location>
</feature>
<feature type="transmembrane region" description="Helical" evidence="2">
    <location>
        <begin position="37"/>
        <end position="57"/>
    </location>
</feature>
<evidence type="ECO:0000256" key="2">
    <source>
        <dbReference type="SAM" id="Phobius"/>
    </source>
</evidence>
<accession>A0A9W7DR29</accession>
<feature type="transmembrane region" description="Helical" evidence="2">
    <location>
        <begin position="166"/>
        <end position="185"/>
    </location>
</feature>
<comment type="caution">
    <text evidence="3">The sequence shown here is derived from an EMBL/GenBank/DDBJ whole genome shotgun (WGS) entry which is preliminary data.</text>
</comment>
<proteinExistence type="predicted"/>
<dbReference type="AlphaFoldDB" id="A0A9W7DR29"/>
<feature type="compositionally biased region" description="Polar residues" evidence="1">
    <location>
        <begin position="616"/>
        <end position="626"/>
    </location>
</feature>
<keyword evidence="2" id="KW-0472">Membrane</keyword>
<evidence type="ECO:0000313" key="4">
    <source>
        <dbReference type="Proteomes" id="UP001165122"/>
    </source>
</evidence>
<feature type="transmembrane region" description="Helical" evidence="2">
    <location>
        <begin position="290"/>
        <end position="312"/>
    </location>
</feature>
<evidence type="ECO:0000313" key="3">
    <source>
        <dbReference type="EMBL" id="GMH53089.1"/>
    </source>
</evidence>
<gene>
    <name evidence="3" type="ORF">TrLO_g6626</name>
</gene>
<evidence type="ECO:0000256" key="1">
    <source>
        <dbReference type="SAM" id="MobiDB-lite"/>
    </source>
</evidence>
<feature type="transmembrane region" description="Helical" evidence="2">
    <location>
        <begin position="208"/>
        <end position="227"/>
    </location>
</feature>
<dbReference type="OrthoDB" id="10402659at2759"/>
<feature type="region of interest" description="Disordered" evidence="1">
    <location>
        <begin position="583"/>
        <end position="644"/>
    </location>
</feature>
<feature type="compositionally biased region" description="Low complexity" evidence="1">
    <location>
        <begin position="598"/>
        <end position="615"/>
    </location>
</feature>
<keyword evidence="2" id="KW-0812">Transmembrane</keyword>
<feature type="compositionally biased region" description="Basic residues" evidence="1">
    <location>
        <begin position="629"/>
        <end position="642"/>
    </location>
</feature>
<name>A0A9W7DR29_9STRA</name>
<feature type="compositionally biased region" description="Basic and acidic residues" evidence="1">
    <location>
        <begin position="1026"/>
        <end position="1039"/>
    </location>
</feature>
<feature type="compositionally biased region" description="Basic and acidic residues" evidence="1">
    <location>
        <begin position="1058"/>
        <end position="1076"/>
    </location>
</feature>
<organism evidence="3 4">
    <name type="scientific">Triparma laevis f. longispina</name>
    <dbReference type="NCBI Taxonomy" id="1714387"/>
    <lineage>
        <taxon>Eukaryota</taxon>
        <taxon>Sar</taxon>
        <taxon>Stramenopiles</taxon>
        <taxon>Ochrophyta</taxon>
        <taxon>Bolidophyceae</taxon>
        <taxon>Parmales</taxon>
        <taxon>Triparmaceae</taxon>
        <taxon>Triparma</taxon>
    </lineage>
</organism>
<feature type="transmembrane region" description="Helical" evidence="2">
    <location>
        <begin position="886"/>
        <end position="906"/>
    </location>
</feature>
<feature type="transmembrane region" description="Helical" evidence="2">
    <location>
        <begin position="971"/>
        <end position="993"/>
    </location>
</feature>
<keyword evidence="4" id="KW-1185">Reference proteome</keyword>
<feature type="transmembrane region" description="Helical" evidence="2">
    <location>
        <begin position="441"/>
        <end position="462"/>
    </location>
</feature>
<reference evidence="4" key="1">
    <citation type="journal article" date="2023" name="Commun. Biol.">
        <title>Genome analysis of Parmales, the sister group of diatoms, reveals the evolutionary specialization of diatoms from phago-mixotrophs to photoautotrophs.</title>
        <authorList>
            <person name="Ban H."/>
            <person name="Sato S."/>
            <person name="Yoshikawa S."/>
            <person name="Yamada K."/>
            <person name="Nakamura Y."/>
            <person name="Ichinomiya M."/>
            <person name="Sato N."/>
            <person name="Blanc-Mathieu R."/>
            <person name="Endo H."/>
            <person name="Kuwata A."/>
            <person name="Ogata H."/>
        </authorList>
    </citation>
    <scope>NUCLEOTIDE SEQUENCE [LARGE SCALE GENOMIC DNA]</scope>
    <source>
        <strain evidence="4">NIES 3700</strain>
    </source>
</reference>
<keyword evidence="2" id="KW-1133">Transmembrane helix</keyword>